<name>A0AC60QPZ0_IXOPE</name>
<sequence>TTVAFLSKWHKQYGDVFGFFMGDAPFVAVKDLDLIRTVFIKDSQKFSERGTLMRLLQDHPLLERNLIFSGESKWKSTRCCLTSAFSVAKMKTMMPAMHHAVDCFLNILDGYAERGQELDISEVSAQLTFDVIGKTAFGIDTKVQDSMDNPLYRAAIDAHPYLMSGAIYNLAQSFTQWPWLLSLLLPVIRLVTVNPLEALVHKVQGVVEFRRANPLIKKVDLLQNLLEAVLPSGEESEVEQNGSSPAVPALIKVQKHMAADEVASNSSLIFLAGYDTTRLTLSYWAFLMGKHPDVQEKMRTEVMQAAQNGPLAYEDITGLVYTQQVLNETMRLHPAVVAFTTRRALEDYAYGDLVIRKGTSVLASTYQIHHDPMLWPEPDKFDPERFSPENKASIPANAFLPFGVGPKQCLGKRLAQLELAFITAMLLRRFRITLGPSQKPEMEYVTYAMLAAPKGGVWIKLQKLDA</sequence>
<evidence type="ECO:0000313" key="1">
    <source>
        <dbReference type="EMBL" id="KAG0438966.1"/>
    </source>
</evidence>
<keyword evidence="2" id="KW-1185">Reference proteome</keyword>
<gene>
    <name evidence="1" type="ORF">HPB47_016797</name>
</gene>
<protein>
    <submittedName>
        <fullName evidence="1">Uncharacterized protein</fullName>
    </submittedName>
</protein>
<feature type="non-terminal residue" evidence="1">
    <location>
        <position position="1"/>
    </location>
</feature>
<organism evidence="1 2">
    <name type="scientific">Ixodes persulcatus</name>
    <name type="common">Taiga tick</name>
    <dbReference type="NCBI Taxonomy" id="34615"/>
    <lineage>
        <taxon>Eukaryota</taxon>
        <taxon>Metazoa</taxon>
        <taxon>Ecdysozoa</taxon>
        <taxon>Arthropoda</taxon>
        <taxon>Chelicerata</taxon>
        <taxon>Arachnida</taxon>
        <taxon>Acari</taxon>
        <taxon>Parasitiformes</taxon>
        <taxon>Ixodida</taxon>
        <taxon>Ixodoidea</taxon>
        <taxon>Ixodidae</taxon>
        <taxon>Ixodinae</taxon>
        <taxon>Ixodes</taxon>
    </lineage>
</organism>
<reference evidence="1 2" key="1">
    <citation type="journal article" date="2020" name="Cell">
        <title>Large-Scale Comparative Analyses of Tick Genomes Elucidate Their Genetic Diversity and Vector Capacities.</title>
        <authorList>
            <consortium name="Tick Genome and Microbiome Consortium (TIGMIC)"/>
            <person name="Jia N."/>
            <person name="Wang J."/>
            <person name="Shi W."/>
            <person name="Du L."/>
            <person name="Sun Y."/>
            <person name="Zhan W."/>
            <person name="Jiang J.F."/>
            <person name="Wang Q."/>
            <person name="Zhang B."/>
            <person name="Ji P."/>
            <person name="Bell-Sakyi L."/>
            <person name="Cui X.M."/>
            <person name="Yuan T.T."/>
            <person name="Jiang B.G."/>
            <person name="Yang W.F."/>
            <person name="Lam T.T."/>
            <person name="Chang Q.C."/>
            <person name="Ding S.J."/>
            <person name="Wang X.J."/>
            <person name="Zhu J.G."/>
            <person name="Ruan X.D."/>
            <person name="Zhao L."/>
            <person name="Wei J.T."/>
            <person name="Ye R.Z."/>
            <person name="Que T.C."/>
            <person name="Du C.H."/>
            <person name="Zhou Y.H."/>
            <person name="Cheng J.X."/>
            <person name="Dai P.F."/>
            <person name="Guo W.B."/>
            <person name="Han X.H."/>
            <person name="Huang E.J."/>
            <person name="Li L.F."/>
            <person name="Wei W."/>
            <person name="Gao Y.C."/>
            <person name="Liu J.Z."/>
            <person name="Shao H.Z."/>
            <person name="Wang X."/>
            <person name="Wang C.C."/>
            <person name="Yang T.C."/>
            <person name="Huo Q.B."/>
            <person name="Li W."/>
            <person name="Chen H.Y."/>
            <person name="Chen S.E."/>
            <person name="Zhou L.G."/>
            <person name="Ni X.B."/>
            <person name="Tian J.H."/>
            <person name="Sheng Y."/>
            <person name="Liu T."/>
            <person name="Pan Y.S."/>
            <person name="Xia L.Y."/>
            <person name="Li J."/>
            <person name="Zhao F."/>
            <person name="Cao W.C."/>
        </authorList>
    </citation>
    <scope>NUCLEOTIDE SEQUENCE [LARGE SCALE GENOMIC DNA]</scope>
    <source>
        <strain evidence="1">Iper-2018</strain>
    </source>
</reference>
<comment type="caution">
    <text evidence="1">The sequence shown here is derived from an EMBL/GenBank/DDBJ whole genome shotgun (WGS) entry which is preliminary data.</text>
</comment>
<dbReference type="EMBL" id="JABSTQ010005604">
    <property type="protein sequence ID" value="KAG0438966.1"/>
    <property type="molecule type" value="Genomic_DNA"/>
</dbReference>
<proteinExistence type="predicted"/>
<accession>A0AC60QPZ0</accession>
<dbReference type="Proteomes" id="UP000805193">
    <property type="component" value="Unassembled WGS sequence"/>
</dbReference>
<evidence type="ECO:0000313" key="2">
    <source>
        <dbReference type="Proteomes" id="UP000805193"/>
    </source>
</evidence>